<dbReference type="Gene3D" id="1.25.10.10">
    <property type="entry name" value="Leucine-rich Repeat Variant"/>
    <property type="match status" value="2"/>
</dbReference>
<name>A0AAW1Q0S7_9CHLO</name>
<evidence type="ECO:0000313" key="1">
    <source>
        <dbReference type="EMBL" id="KAK9814250.1"/>
    </source>
</evidence>
<proteinExistence type="predicted"/>
<comment type="caution">
    <text evidence="1">The sequence shown here is derived from an EMBL/GenBank/DDBJ whole genome shotgun (WGS) entry which is preliminary data.</text>
</comment>
<dbReference type="InterPro" id="IPR016024">
    <property type="entry name" value="ARM-type_fold"/>
</dbReference>
<organism evidence="1 2">
    <name type="scientific">[Myrmecia] bisecta</name>
    <dbReference type="NCBI Taxonomy" id="41462"/>
    <lineage>
        <taxon>Eukaryota</taxon>
        <taxon>Viridiplantae</taxon>
        <taxon>Chlorophyta</taxon>
        <taxon>core chlorophytes</taxon>
        <taxon>Trebouxiophyceae</taxon>
        <taxon>Trebouxiales</taxon>
        <taxon>Trebouxiaceae</taxon>
        <taxon>Myrmecia</taxon>
    </lineage>
</organism>
<dbReference type="InterPro" id="IPR000225">
    <property type="entry name" value="Armadillo"/>
</dbReference>
<dbReference type="EMBL" id="JALJOR010000007">
    <property type="protein sequence ID" value="KAK9814250.1"/>
    <property type="molecule type" value="Genomic_DNA"/>
</dbReference>
<dbReference type="InterPro" id="IPR011989">
    <property type="entry name" value="ARM-like"/>
</dbReference>
<evidence type="ECO:0000313" key="2">
    <source>
        <dbReference type="Proteomes" id="UP001489004"/>
    </source>
</evidence>
<dbReference type="SMART" id="SM00185">
    <property type="entry name" value="ARM"/>
    <property type="match status" value="5"/>
</dbReference>
<gene>
    <name evidence="1" type="ORF">WJX72_002967</name>
</gene>
<protein>
    <submittedName>
        <fullName evidence="1">Uncharacterized protein</fullName>
    </submittedName>
</protein>
<keyword evidence="2" id="KW-1185">Reference proteome</keyword>
<reference evidence="1 2" key="1">
    <citation type="journal article" date="2024" name="Nat. Commun.">
        <title>Phylogenomics reveals the evolutionary origins of lichenization in chlorophyte algae.</title>
        <authorList>
            <person name="Puginier C."/>
            <person name="Libourel C."/>
            <person name="Otte J."/>
            <person name="Skaloud P."/>
            <person name="Haon M."/>
            <person name="Grisel S."/>
            <person name="Petersen M."/>
            <person name="Berrin J.G."/>
            <person name="Delaux P.M."/>
            <person name="Dal Grande F."/>
            <person name="Keller J."/>
        </authorList>
    </citation>
    <scope>NUCLEOTIDE SEQUENCE [LARGE SCALE GENOMIC DNA]</scope>
    <source>
        <strain evidence="1 2">SAG 2043</strain>
    </source>
</reference>
<accession>A0AAW1Q0S7</accession>
<dbReference type="AlphaFoldDB" id="A0AAW1Q0S7"/>
<dbReference type="Proteomes" id="UP001489004">
    <property type="component" value="Unassembled WGS sequence"/>
</dbReference>
<dbReference type="SUPFAM" id="SSF48371">
    <property type="entry name" value="ARM repeat"/>
    <property type="match status" value="1"/>
</dbReference>
<sequence>MTQPGYRWASHAPVRRRGIACRAQASIPVAQVLNFAAPLRQLSASYADPTSMELAAQLLLLAKQATTSHTDRDLLVEQLKDPALLADGIVPLLLDSCWQVKQRVLQFLAFALHGHAQATHLSGRGDTLVRLLAKQPGLMKRAPQWHDLVMRYQLQLSMEICAADKSPYDPTTKKTVARDALPTIVAAVSRDNKRLSLIGLSAASHLLSEDAQLCMEFVRLGGVGAIVRRMAADPDENMRYECLETLLHLTSSSDSVCKEVMAVGGLEPVCALLAAAQNYGTLCSSSWVLHLLNEKADAWLTPAGYTALVNSAQLLLSFDGLPRTDAETDQGRSFLFAWTSLMASGAPSSSPGEEPLLHVLLKTSGPGALQDTLLTLLDTLCDDDVAENMIVSQGTGSLVLGICQDRLKAGATAAEAGTLRQPASSAGLRLMVCLTQYSNQSDDVKAGLAQLAITLAGRTHVNAQYAGTAMLVTLAQHNEHLHQSILKAGALEVCLRLVQWQHAAFRAKLQAIMAIGALLPSAWSIADRKPLSDAVVALAPALVPMLRPLAPSLLANPQLFFHNDAGADLRLSLVVPRAPASLAFAARNSVADLVALAAQMSDEDHPSSSLHREDASYEPSSGAIKIDISGPVERSTSLAVAASTSRAATVYVLSPLRALSVLVRDPISAVALVEGGGVPYLMLALLYGDSSSILCALGVLLVLVQVEAYEVHALLLQSGLVRVLWALRLDPNPTIAQAATQALNGLWTAPEGNVYTGRSGNGLLGMLLWPALRDAPEPPQYKFLKISMRRW</sequence>